<reference evidence="3 4" key="1">
    <citation type="submission" date="2018-07" db="EMBL/GenBank/DDBJ databases">
        <title>Genome sequencing of oomycete isolates from Chile give support for New Zealand origin for Phytophthora kernoviae and make available the first Nothophytophthora sp. genome.</title>
        <authorList>
            <person name="Studholme D.J."/>
            <person name="Sanfuentes E."/>
            <person name="Panda P."/>
            <person name="Hill R."/>
            <person name="Sambles C."/>
            <person name="Grant M."/>
            <person name="Williams N.M."/>
            <person name="Mcdougal R.L."/>
        </authorList>
    </citation>
    <scope>NUCLEOTIDE SEQUENCE [LARGE SCALE GENOMIC DNA]</scope>
    <source>
        <strain evidence="3">Chile7</strain>
    </source>
</reference>
<evidence type="ECO:0000259" key="2">
    <source>
        <dbReference type="Pfam" id="PF01590"/>
    </source>
</evidence>
<comment type="caution">
    <text evidence="3">The sequence shown here is derived from an EMBL/GenBank/DDBJ whole genome shotgun (WGS) entry which is preliminary data.</text>
</comment>
<dbReference type="AlphaFoldDB" id="A0A421FUW4"/>
<evidence type="ECO:0000313" key="4">
    <source>
        <dbReference type="Proteomes" id="UP000284657"/>
    </source>
</evidence>
<feature type="domain" description="GAF" evidence="2">
    <location>
        <begin position="646"/>
        <end position="768"/>
    </location>
</feature>
<accession>A0A421FUW4</accession>
<gene>
    <name evidence="3" type="ORF">BBJ29_008991</name>
</gene>
<protein>
    <recommendedName>
        <fullName evidence="2">GAF domain-containing protein</fullName>
    </recommendedName>
</protein>
<dbReference type="PANTHER" id="PTHR43102">
    <property type="entry name" value="SLR1143 PROTEIN"/>
    <property type="match status" value="1"/>
</dbReference>
<dbReference type="Proteomes" id="UP000284657">
    <property type="component" value="Unassembled WGS sequence"/>
</dbReference>
<feature type="compositionally biased region" description="Basic and acidic residues" evidence="1">
    <location>
        <begin position="17"/>
        <end position="31"/>
    </location>
</feature>
<organism evidence="3 4">
    <name type="scientific">Phytophthora kernoviae</name>
    <dbReference type="NCBI Taxonomy" id="325452"/>
    <lineage>
        <taxon>Eukaryota</taxon>
        <taxon>Sar</taxon>
        <taxon>Stramenopiles</taxon>
        <taxon>Oomycota</taxon>
        <taxon>Peronosporomycetes</taxon>
        <taxon>Peronosporales</taxon>
        <taxon>Peronosporaceae</taxon>
        <taxon>Phytophthora</taxon>
    </lineage>
</organism>
<dbReference type="InterPro" id="IPR029016">
    <property type="entry name" value="GAF-like_dom_sf"/>
</dbReference>
<name>A0A421FUW4_9STRA</name>
<dbReference type="PANTHER" id="PTHR43102:SF2">
    <property type="entry name" value="GAF DOMAIN-CONTAINING PROTEIN"/>
    <property type="match status" value="1"/>
</dbReference>
<sequence length="786" mass="86208">MSAPAKTLRAIDEDESEHSQHDGDKEQGLDKEFDEDGDAEVTPNVGAEDTITVIVHVRDKIIPIHCGFGTQQVVWLGHVAIARFDEDGQTQGWLELGIPTKFVKDGKRELGLTDVICDVLQNRSHVYINTETTTSSPEDPSRKVLVDDKDLICRAQSASASVALERALAYPTNSWDSKKSTPCIHLGSSDPNAECFTLFSRMSNSAGEDNEVLATGNIVCSPQELVSVLRSSNENDYNSAMKGLYGDQFIYGSVVQVVKGGQSTQELVEVPEGHQLAVKTSCFVRSRLFARNEQWCFLEYFQPVEKANATAAPAPDAAQGFSVAFVSMSEQELAAGEAVGDRVDQLDGITALCVVEPVGDAKKVRVTFHALHTENNNATEGVATAKMTQSRLLALAEGIPRLPAVVRRRRLGTQVFADSSAAANKEAQNSRCISCTKGMRLSTLARCARRCQLCSYNVCTSCWSRENVETYNGHVAHMGFCRRCVEWVDRCDYSQVQIERHGPVQIVDDPVDNSSSPPTGNSLRESLAVENTKAAAVAVVKMLLNHESSSTKSTCIINSDGESEDEDEDEEGYMTAVQEYFQRRAHEAPAAADCVLANAEQRTYPLELVETSPSAPFPQNELARLECINTLGLMSLKDPMPELDIICSFLSKELGFFCMMITIVGERHQLVLSCTMPDLVQALLPREHTFCQHLLMGDAPFIVRNPEADVRFYNLNPVTKQGVKFYCGIPIMGPRGVMVGSVCCVHVAVMDITRSQYDTLQRFGQIASKIIQVKVEAKCSSLYAAA</sequence>
<dbReference type="Pfam" id="PF01590">
    <property type="entry name" value="GAF"/>
    <property type="match status" value="1"/>
</dbReference>
<evidence type="ECO:0000256" key="1">
    <source>
        <dbReference type="SAM" id="MobiDB-lite"/>
    </source>
</evidence>
<evidence type="ECO:0000313" key="3">
    <source>
        <dbReference type="EMBL" id="RLN52151.1"/>
    </source>
</evidence>
<dbReference type="EMBL" id="MBAD02001742">
    <property type="protein sequence ID" value="RLN52151.1"/>
    <property type="molecule type" value="Genomic_DNA"/>
</dbReference>
<proteinExistence type="predicted"/>
<dbReference type="SUPFAM" id="SSF55781">
    <property type="entry name" value="GAF domain-like"/>
    <property type="match status" value="1"/>
</dbReference>
<dbReference type="InterPro" id="IPR003018">
    <property type="entry name" value="GAF"/>
</dbReference>
<feature type="region of interest" description="Disordered" evidence="1">
    <location>
        <begin position="1"/>
        <end position="43"/>
    </location>
</feature>
<dbReference type="Gene3D" id="3.30.450.40">
    <property type="match status" value="1"/>
</dbReference>